<dbReference type="AlphaFoldDB" id="A0AA36BJ66"/>
<evidence type="ECO:0000313" key="2">
    <source>
        <dbReference type="Proteomes" id="UP001162480"/>
    </source>
</evidence>
<proteinExistence type="predicted"/>
<protein>
    <submittedName>
        <fullName evidence="1">Uncharacterized protein</fullName>
    </submittedName>
</protein>
<sequence length="93" mass="9485">MNNNNKSNNNKCKESQINILTEICEIAFAGVTRQLFAAISECCRSSFEFSFLTSVTIIVLADVVVVVVDGGGVASVVSGSGGDCGVGGSGYGG</sequence>
<dbReference type="EMBL" id="OX597830">
    <property type="protein sequence ID" value="CAI9735114.1"/>
    <property type="molecule type" value="Genomic_DNA"/>
</dbReference>
<accession>A0AA36BJ66</accession>
<dbReference type="Proteomes" id="UP001162480">
    <property type="component" value="Chromosome 17"/>
</dbReference>
<evidence type="ECO:0000313" key="1">
    <source>
        <dbReference type="EMBL" id="CAI9735114.1"/>
    </source>
</evidence>
<keyword evidence="2" id="KW-1185">Reference proteome</keyword>
<organism evidence="1 2">
    <name type="scientific">Octopus vulgaris</name>
    <name type="common">Common octopus</name>
    <dbReference type="NCBI Taxonomy" id="6645"/>
    <lineage>
        <taxon>Eukaryota</taxon>
        <taxon>Metazoa</taxon>
        <taxon>Spiralia</taxon>
        <taxon>Lophotrochozoa</taxon>
        <taxon>Mollusca</taxon>
        <taxon>Cephalopoda</taxon>
        <taxon>Coleoidea</taxon>
        <taxon>Octopodiformes</taxon>
        <taxon>Octopoda</taxon>
        <taxon>Incirrata</taxon>
        <taxon>Octopodidae</taxon>
        <taxon>Octopus</taxon>
    </lineage>
</organism>
<gene>
    <name evidence="1" type="ORF">OCTVUL_1B030015</name>
</gene>
<name>A0AA36BJ66_OCTVU</name>
<reference evidence="1" key="1">
    <citation type="submission" date="2023-08" db="EMBL/GenBank/DDBJ databases">
        <authorList>
            <person name="Alioto T."/>
            <person name="Alioto T."/>
            <person name="Gomez Garrido J."/>
        </authorList>
    </citation>
    <scope>NUCLEOTIDE SEQUENCE</scope>
</reference>